<keyword evidence="2 3" id="KW-0040">ANK repeat</keyword>
<feature type="repeat" description="ANK" evidence="3">
    <location>
        <begin position="961"/>
        <end position="994"/>
    </location>
</feature>
<reference evidence="5" key="2">
    <citation type="submission" date="2019-06" db="EMBL/GenBank/DDBJ databases">
        <title>Genomics analysis of Aphanomyces spp. identifies a new class of oomycete effector associated with host adaptation.</title>
        <authorList>
            <person name="Gaulin E."/>
        </authorList>
    </citation>
    <scope>NUCLEOTIDE SEQUENCE</scope>
    <source>
        <strain evidence="5">CBS 578.67</strain>
    </source>
</reference>
<dbReference type="PANTHER" id="PTHR24198">
    <property type="entry name" value="ANKYRIN REPEAT AND PROTEIN KINASE DOMAIN-CONTAINING PROTEIN"/>
    <property type="match status" value="1"/>
</dbReference>
<dbReference type="InterPro" id="IPR002110">
    <property type="entry name" value="Ankyrin_rpt"/>
</dbReference>
<dbReference type="Pfam" id="PF12796">
    <property type="entry name" value="Ank_2"/>
    <property type="match status" value="1"/>
</dbReference>
<sequence>MIARELKSPPRSFHEVFLQALHPSFTELAAKNSMLLAEQLQHFLGRHFASLVGNAAYARHILEQIQHMRMEAPVPKDQDVFLKQSSSLSNQYISFMELKTTLLLPPMISQRLASHDAYALNPSLKTSAPQYNTQRHRLILPTTDRSSAMDRAREFRANVCKRSRKWLGGPPRSRILIVKEHMVELFKKGDTKKASMSVTVDTIESITTTQLEFVIRTKDGDALILTCDSIDGVRQCVSEVATHCLFHALDTGQPATELGKFLACGARLNDRSRLSPTLLRANLLSIPTSALGMAYIMDERSHTRDVQSSRVATLLAAGAKCHALLRWSFASLFFLRKTPLSRNVLDYFLQHELPLETAGDDAHSWSLLQYLCLMRNVSSVERFLQVVDKASVSRMLAHVNGAGDSVLHVAIKHDEDMDDAELIACLLLKPLVGSAKSPAKPLGDDSTTTSIAMDHCAWINHVDQMGDTVIHAALKAKMWKCVESLVALHASTSATDAQVHAVSYLTVSHSSHKGNTAVHLALKMHAPYPLLCRIVRASKLKRGATPKDDCLERRDGRGDTALTLALKLRNEAAVLRLLECGAQPDVLGCIWDHHNVLGGGGDSPLHVAIKTGLPNAARALVLHGATADAVDAHGASVLSLALRHGMYSLAYEIILVLAVDQDDQPPSSTADDVEATNKWLDLQVGDSVVGLALKAGQLELAALLLDLCPATLHVAHIRTLERPLHHVMKLREWLDYIEPKASQPPHARQKKAKQTRHHVKSKSDGDLTTLLVGDWATVAPYDAQAHLFVQRTLEGMLLGMVKQVDPALCVSCPVMPTTEVEPIYHLVNSDDCITDHQVDCFTPLHAAARGGLSTNHILRWFLLQLTDASLPQTLGVTIGPLAATPLHEAIVSASTENAIDLLDFIAAKPGAHDVVNAVRADLASALHLACHHAKLKPMQPILGRLLAMDHVSIETEGWDDAGRTPLHVAVEHGADDALVRLFHASGADLNTRTEDGRTPLMVALQANNDVAFQTLLALGANAKLVMPGTRHGLRDLAAAIMDDPSGLHPVFASLVHRSPSDATPQDDQVPLSPPNAIRCRRLSDEMDEVTTDSVRGQSYISISRLSSLMPKEDIMTNRPEPNENGSTSPPLVYVGGGNVGDPKAKKDAVFLFGKKESSVATPDDHAWLGRLKEDEKATLHLVAVEARQQAREWLCKRVGKQKILSDSLLLTQQHYAQHGVDLDPTTARLQAEKLFIDRHVADMVSEARLEIEREKQNLLYEATRVSMKDPVAASTRPPSALSTASSSTTFLLESFIGHADDDSLRGSLDLIDFEPRKTLC</sequence>
<reference evidence="6 7" key="1">
    <citation type="submission" date="2019-03" db="EMBL/GenBank/DDBJ databases">
        <authorList>
            <person name="Gaulin E."/>
            <person name="Dumas B."/>
        </authorList>
    </citation>
    <scope>NUCLEOTIDE SEQUENCE [LARGE SCALE GENOMIC DNA]</scope>
    <source>
        <strain evidence="6">CBS 568.67</strain>
    </source>
</reference>
<dbReference type="SUPFAM" id="SSF48403">
    <property type="entry name" value="Ankyrin repeat"/>
    <property type="match status" value="2"/>
</dbReference>
<protein>
    <submittedName>
        <fullName evidence="6">Aste57867_788 protein</fullName>
    </submittedName>
</protein>
<gene>
    <name evidence="6" type="primary">Aste57867_788</name>
    <name evidence="5" type="ORF">As57867_000787</name>
    <name evidence="6" type="ORF">ASTE57867_788</name>
</gene>
<feature type="repeat" description="ANK" evidence="3">
    <location>
        <begin position="995"/>
        <end position="1027"/>
    </location>
</feature>
<dbReference type="PROSITE" id="PS50297">
    <property type="entry name" value="ANK_REP_REGION"/>
    <property type="match status" value="3"/>
</dbReference>
<keyword evidence="1" id="KW-0677">Repeat</keyword>
<dbReference type="EMBL" id="CAADRA010000048">
    <property type="protein sequence ID" value="VFT78012.1"/>
    <property type="molecule type" value="Genomic_DNA"/>
</dbReference>
<evidence type="ECO:0000313" key="6">
    <source>
        <dbReference type="EMBL" id="VFT78012.1"/>
    </source>
</evidence>
<evidence type="ECO:0000256" key="2">
    <source>
        <dbReference type="ARBA" id="ARBA00023043"/>
    </source>
</evidence>
<dbReference type="PROSITE" id="PS50088">
    <property type="entry name" value="ANK_REPEAT"/>
    <property type="match status" value="3"/>
</dbReference>
<dbReference type="OrthoDB" id="63488at2759"/>
<feature type="region of interest" description="Disordered" evidence="4">
    <location>
        <begin position="742"/>
        <end position="761"/>
    </location>
</feature>
<accession>A0A485K3H0</accession>
<dbReference type="Gene3D" id="1.25.40.20">
    <property type="entry name" value="Ankyrin repeat-containing domain"/>
    <property type="match status" value="3"/>
</dbReference>
<dbReference type="Proteomes" id="UP000332933">
    <property type="component" value="Unassembled WGS sequence"/>
</dbReference>
<dbReference type="PANTHER" id="PTHR24198:SF165">
    <property type="entry name" value="ANKYRIN REPEAT-CONTAINING PROTEIN-RELATED"/>
    <property type="match status" value="1"/>
</dbReference>
<dbReference type="SMART" id="SM00248">
    <property type="entry name" value="ANK"/>
    <property type="match status" value="11"/>
</dbReference>
<evidence type="ECO:0000313" key="7">
    <source>
        <dbReference type="Proteomes" id="UP000332933"/>
    </source>
</evidence>
<evidence type="ECO:0000256" key="4">
    <source>
        <dbReference type="SAM" id="MobiDB-lite"/>
    </source>
</evidence>
<dbReference type="EMBL" id="VJMH01000048">
    <property type="protein sequence ID" value="KAF0719789.1"/>
    <property type="molecule type" value="Genomic_DNA"/>
</dbReference>
<proteinExistence type="predicted"/>
<feature type="compositionally biased region" description="Basic residues" evidence="4">
    <location>
        <begin position="747"/>
        <end position="760"/>
    </location>
</feature>
<feature type="repeat" description="ANK" evidence="3">
    <location>
        <begin position="600"/>
        <end position="632"/>
    </location>
</feature>
<name>A0A485K3H0_9STRA</name>
<evidence type="ECO:0000256" key="3">
    <source>
        <dbReference type="PROSITE-ProRule" id="PRU00023"/>
    </source>
</evidence>
<keyword evidence="7" id="KW-1185">Reference proteome</keyword>
<evidence type="ECO:0000256" key="1">
    <source>
        <dbReference type="ARBA" id="ARBA00022737"/>
    </source>
</evidence>
<evidence type="ECO:0000313" key="5">
    <source>
        <dbReference type="EMBL" id="KAF0719789.1"/>
    </source>
</evidence>
<organism evidence="6 7">
    <name type="scientific">Aphanomyces stellatus</name>
    <dbReference type="NCBI Taxonomy" id="120398"/>
    <lineage>
        <taxon>Eukaryota</taxon>
        <taxon>Sar</taxon>
        <taxon>Stramenopiles</taxon>
        <taxon>Oomycota</taxon>
        <taxon>Saprolegniomycetes</taxon>
        <taxon>Saprolegniales</taxon>
        <taxon>Verrucalvaceae</taxon>
        <taxon>Aphanomyces</taxon>
    </lineage>
</organism>
<dbReference type="InterPro" id="IPR036770">
    <property type="entry name" value="Ankyrin_rpt-contain_sf"/>
</dbReference>